<sequence length="43" mass="4558">MPHHVRSCIATMLTGQHVIVCPSKSGTLQGKRAIVQTASSLGR</sequence>
<organism evidence="1">
    <name type="scientific">Arundo donax</name>
    <name type="common">Giant reed</name>
    <name type="synonym">Donax arundinaceus</name>
    <dbReference type="NCBI Taxonomy" id="35708"/>
    <lineage>
        <taxon>Eukaryota</taxon>
        <taxon>Viridiplantae</taxon>
        <taxon>Streptophyta</taxon>
        <taxon>Embryophyta</taxon>
        <taxon>Tracheophyta</taxon>
        <taxon>Spermatophyta</taxon>
        <taxon>Magnoliopsida</taxon>
        <taxon>Liliopsida</taxon>
        <taxon>Poales</taxon>
        <taxon>Poaceae</taxon>
        <taxon>PACMAD clade</taxon>
        <taxon>Arundinoideae</taxon>
        <taxon>Arundineae</taxon>
        <taxon>Arundo</taxon>
    </lineage>
</organism>
<protein>
    <submittedName>
        <fullName evidence="1">Uncharacterized protein</fullName>
    </submittedName>
</protein>
<reference evidence="1" key="1">
    <citation type="submission" date="2014-09" db="EMBL/GenBank/DDBJ databases">
        <authorList>
            <person name="Magalhaes I.L.F."/>
            <person name="Oliveira U."/>
            <person name="Santos F.R."/>
            <person name="Vidigal T.H.D.A."/>
            <person name="Brescovit A.D."/>
            <person name="Santos A.J."/>
        </authorList>
    </citation>
    <scope>NUCLEOTIDE SEQUENCE</scope>
    <source>
        <tissue evidence="1">Shoot tissue taken approximately 20 cm above the soil surface</tissue>
    </source>
</reference>
<reference evidence="1" key="2">
    <citation type="journal article" date="2015" name="Data Brief">
        <title>Shoot transcriptome of the giant reed, Arundo donax.</title>
        <authorList>
            <person name="Barrero R.A."/>
            <person name="Guerrero F.D."/>
            <person name="Moolhuijzen P."/>
            <person name="Goolsby J.A."/>
            <person name="Tidwell J."/>
            <person name="Bellgard S.E."/>
            <person name="Bellgard M.I."/>
        </authorList>
    </citation>
    <scope>NUCLEOTIDE SEQUENCE</scope>
    <source>
        <tissue evidence="1">Shoot tissue taken approximately 20 cm above the soil surface</tissue>
    </source>
</reference>
<dbReference type="EMBL" id="GBRH01259560">
    <property type="protein sequence ID" value="JAD38335.1"/>
    <property type="molecule type" value="Transcribed_RNA"/>
</dbReference>
<accession>A0A0A8ZNL1</accession>
<proteinExistence type="predicted"/>
<evidence type="ECO:0000313" key="1">
    <source>
        <dbReference type="EMBL" id="JAD38335.1"/>
    </source>
</evidence>
<dbReference type="AlphaFoldDB" id="A0A0A8ZNL1"/>
<name>A0A0A8ZNL1_ARUDO</name>